<dbReference type="SUPFAM" id="SSF49493">
    <property type="entry name" value="HSP40/DnaJ peptide-binding domain"/>
    <property type="match status" value="2"/>
</dbReference>
<evidence type="ECO:0000259" key="4">
    <source>
        <dbReference type="PROSITE" id="PS50076"/>
    </source>
</evidence>
<keyword evidence="3" id="KW-0143">Chaperone</keyword>
<dbReference type="Gene3D" id="2.60.260.20">
    <property type="entry name" value="Urease metallochaperone UreE, N-terminal domain"/>
    <property type="match status" value="2"/>
</dbReference>
<dbReference type="SUPFAM" id="SSF46565">
    <property type="entry name" value="Chaperone J-domain"/>
    <property type="match status" value="1"/>
</dbReference>
<dbReference type="InterPro" id="IPR036869">
    <property type="entry name" value="J_dom_sf"/>
</dbReference>
<proteinExistence type="predicted"/>
<dbReference type="Pfam" id="PF00226">
    <property type="entry name" value="DnaJ"/>
    <property type="match status" value="1"/>
</dbReference>
<dbReference type="InterPro" id="IPR008971">
    <property type="entry name" value="HSP40/DnaJ_pept-bd"/>
</dbReference>
<dbReference type="PROSITE" id="PS50076">
    <property type="entry name" value="DNAJ_2"/>
    <property type="match status" value="1"/>
</dbReference>
<comment type="caution">
    <text evidence="5">The sequence shown here is derived from an EMBL/GenBank/DDBJ whole genome shotgun (WGS) entry which is preliminary data.</text>
</comment>
<keyword evidence="1" id="KW-0963">Cytoplasm</keyword>
<sequence length="318" mass="35128">MEYKDYYKIMGVERDATQDEIKRSYRKLTRKYHPDVSKEPDAEEHFKEVGEAYVVLKDPEKRAAYDQLGANLNDGQDFSPPPNWDAGFEFHGGADAGVSAGDHSSFFEDLFGHGYAGQGPGTRQTFHMHGEDHHAKVLIDLEDSYTGATRTITLRAPELTDDGHLTLRERSIKLKVPKGVRPGQQIRLSEQGAPGLGGAKPGDLYLEVEFREHSFYRVAGSDVYLDLPVTPWEAALGAVIKAPTPSGAIDLKIPDNSNQGGKLRLKGRGLPGKEPGDMYVVLKVILPPADSEKAKTLYKQMEDQLEFNPRATMTMGAS</sequence>
<evidence type="ECO:0000313" key="6">
    <source>
        <dbReference type="Proteomes" id="UP000030856"/>
    </source>
</evidence>
<dbReference type="GO" id="GO:0003677">
    <property type="term" value="F:DNA binding"/>
    <property type="evidence" value="ECO:0007669"/>
    <property type="project" value="UniProtKB-KW"/>
</dbReference>
<dbReference type="InterPro" id="IPR001623">
    <property type="entry name" value="DnaJ_domain"/>
</dbReference>
<dbReference type="Pfam" id="PF01556">
    <property type="entry name" value="DnaJ_C"/>
    <property type="match status" value="1"/>
</dbReference>
<dbReference type="FunFam" id="2.60.260.20:FF:000008">
    <property type="entry name" value="Curved DNA-binding protein"/>
    <property type="match status" value="1"/>
</dbReference>
<accession>A0A0B0H4Y6</accession>
<gene>
    <name evidence="5" type="ORF">JV46_06180</name>
</gene>
<dbReference type="InterPro" id="IPR002939">
    <property type="entry name" value="DnaJ_C"/>
</dbReference>
<dbReference type="SMART" id="SM00271">
    <property type="entry name" value="DnaJ"/>
    <property type="match status" value="1"/>
</dbReference>
<dbReference type="PANTHER" id="PTHR43096">
    <property type="entry name" value="DNAJ HOMOLOG 1, MITOCHONDRIAL-RELATED"/>
    <property type="match status" value="1"/>
</dbReference>
<dbReference type="EMBL" id="JRAA01000002">
    <property type="protein sequence ID" value="KHF25273.1"/>
    <property type="molecule type" value="Genomic_DNA"/>
</dbReference>
<dbReference type="OrthoDB" id="9779889at2"/>
<dbReference type="PRINTS" id="PR00625">
    <property type="entry name" value="JDOMAIN"/>
</dbReference>
<protein>
    <submittedName>
        <fullName evidence="5">DnaJ-class molecular chaperone</fullName>
    </submittedName>
</protein>
<dbReference type="GO" id="GO:0005737">
    <property type="term" value="C:cytoplasm"/>
    <property type="evidence" value="ECO:0007669"/>
    <property type="project" value="TreeGrafter"/>
</dbReference>
<dbReference type="GO" id="GO:0042026">
    <property type="term" value="P:protein refolding"/>
    <property type="evidence" value="ECO:0007669"/>
    <property type="project" value="TreeGrafter"/>
</dbReference>
<dbReference type="STRING" id="2340.JV46_06180"/>
<feature type="domain" description="J" evidence="4">
    <location>
        <begin position="5"/>
        <end position="69"/>
    </location>
</feature>
<reference evidence="5 6" key="1">
    <citation type="journal article" date="2014" name="BMC Genomics">
        <title>The genome of the intracellular bacterium of the coastal bivalve, Solemya velum: a blueprint for thriving in and out of symbiosis.</title>
        <authorList>
            <person name="Dmytrenko O."/>
            <person name="Russell S.L."/>
            <person name="Loo W.T."/>
            <person name="Fontanez K.M."/>
            <person name="Liao L."/>
            <person name="Roeselers G."/>
            <person name="Sharma R."/>
            <person name="Stewart F.J."/>
            <person name="Newton I.L."/>
            <person name="Woyke T."/>
            <person name="Wu D."/>
            <person name="Lang J.M."/>
            <person name="Eisen J.A."/>
            <person name="Cavanaugh C.M."/>
        </authorList>
    </citation>
    <scope>NUCLEOTIDE SEQUENCE [LARGE SCALE GENOMIC DNA]</scope>
    <source>
        <strain evidence="5 6">WH</strain>
    </source>
</reference>
<dbReference type="AlphaFoldDB" id="A0A0B0H4Y6"/>
<evidence type="ECO:0000256" key="1">
    <source>
        <dbReference type="ARBA" id="ARBA00022490"/>
    </source>
</evidence>
<organism evidence="5 6">
    <name type="scientific">Solemya velum gill symbiont</name>
    <dbReference type="NCBI Taxonomy" id="2340"/>
    <lineage>
        <taxon>Bacteria</taxon>
        <taxon>Pseudomonadati</taxon>
        <taxon>Pseudomonadota</taxon>
        <taxon>Gammaproteobacteria</taxon>
        <taxon>sulfur-oxidizing symbionts</taxon>
    </lineage>
</organism>
<evidence type="ECO:0000313" key="5">
    <source>
        <dbReference type="EMBL" id="KHF25273.1"/>
    </source>
</evidence>
<dbReference type="PANTHER" id="PTHR43096:SF52">
    <property type="entry name" value="DNAJ HOMOLOG 1, MITOCHONDRIAL-RELATED"/>
    <property type="match status" value="1"/>
</dbReference>
<dbReference type="PATRIC" id="fig|2340.3.peg.1895"/>
<keyword evidence="6" id="KW-1185">Reference proteome</keyword>
<name>A0A0B0H4Y6_SOVGS</name>
<dbReference type="Proteomes" id="UP000030856">
    <property type="component" value="Unassembled WGS sequence"/>
</dbReference>
<evidence type="ECO:0000256" key="2">
    <source>
        <dbReference type="ARBA" id="ARBA00023125"/>
    </source>
</evidence>
<dbReference type="CDD" id="cd06257">
    <property type="entry name" value="DnaJ"/>
    <property type="match status" value="1"/>
</dbReference>
<dbReference type="GO" id="GO:0051082">
    <property type="term" value="F:unfolded protein binding"/>
    <property type="evidence" value="ECO:0007669"/>
    <property type="project" value="InterPro"/>
</dbReference>
<evidence type="ECO:0000256" key="3">
    <source>
        <dbReference type="ARBA" id="ARBA00023186"/>
    </source>
</evidence>
<dbReference type="FunFam" id="2.60.260.20:FF:000013">
    <property type="entry name" value="DnaJ subfamily B member 11"/>
    <property type="match status" value="1"/>
</dbReference>
<dbReference type="RefSeq" id="WP_043117490.1">
    <property type="nucleotide sequence ID" value="NZ_JRAA01000002.1"/>
</dbReference>
<dbReference type="eggNOG" id="COG0484">
    <property type="taxonomic scope" value="Bacteria"/>
</dbReference>
<keyword evidence="2" id="KW-0238">DNA-binding</keyword>
<dbReference type="Gene3D" id="1.10.287.110">
    <property type="entry name" value="DnaJ domain"/>
    <property type="match status" value="1"/>
</dbReference>
<dbReference type="CDD" id="cd10747">
    <property type="entry name" value="DnaJ_C"/>
    <property type="match status" value="1"/>
</dbReference>